<protein>
    <submittedName>
        <fullName evidence="1">Uncharacterized protein</fullName>
    </submittedName>
</protein>
<comment type="caution">
    <text evidence="1">The sequence shown here is derived from an EMBL/GenBank/DDBJ whole genome shotgun (WGS) entry which is preliminary data.</text>
</comment>
<name>A0A8X6RJ23_TRICX</name>
<accession>A0A8X6RJ23</accession>
<reference evidence="1" key="1">
    <citation type="submission" date="2020-08" db="EMBL/GenBank/DDBJ databases">
        <title>Multicomponent nature underlies the extraordinary mechanical properties of spider dragline silk.</title>
        <authorList>
            <person name="Kono N."/>
            <person name="Nakamura H."/>
            <person name="Mori M."/>
            <person name="Yoshida Y."/>
            <person name="Ohtoshi R."/>
            <person name="Malay A.D."/>
            <person name="Moran D.A.P."/>
            <person name="Tomita M."/>
            <person name="Numata K."/>
            <person name="Arakawa K."/>
        </authorList>
    </citation>
    <scope>NUCLEOTIDE SEQUENCE</scope>
</reference>
<proteinExistence type="predicted"/>
<evidence type="ECO:0000313" key="2">
    <source>
        <dbReference type="Proteomes" id="UP000887159"/>
    </source>
</evidence>
<dbReference type="Proteomes" id="UP000887159">
    <property type="component" value="Unassembled WGS sequence"/>
</dbReference>
<gene>
    <name evidence="1" type="ORF">TNCV_1934111</name>
</gene>
<evidence type="ECO:0000313" key="1">
    <source>
        <dbReference type="EMBL" id="GFX91395.1"/>
    </source>
</evidence>
<organism evidence="1 2">
    <name type="scientific">Trichonephila clavipes</name>
    <name type="common">Golden silk orbweaver</name>
    <name type="synonym">Nephila clavipes</name>
    <dbReference type="NCBI Taxonomy" id="2585209"/>
    <lineage>
        <taxon>Eukaryota</taxon>
        <taxon>Metazoa</taxon>
        <taxon>Ecdysozoa</taxon>
        <taxon>Arthropoda</taxon>
        <taxon>Chelicerata</taxon>
        <taxon>Arachnida</taxon>
        <taxon>Araneae</taxon>
        <taxon>Araneomorphae</taxon>
        <taxon>Entelegynae</taxon>
        <taxon>Araneoidea</taxon>
        <taxon>Nephilidae</taxon>
        <taxon>Trichonephila</taxon>
    </lineage>
</organism>
<sequence length="114" mass="13280">MYRVRRIRSKEEQWGFVQLIKTTDPLTSKTRIPTMNNDAQSHGLLSPTPPALNHRIRHFLKLQECFSWISDGCDVLRVFSLTSPLGSLGQNYWQLFSNQIQETRCEEEMQINGL</sequence>
<keyword evidence="2" id="KW-1185">Reference proteome</keyword>
<dbReference type="AlphaFoldDB" id="A0A8X6RJ23"/>
<dbReference type="EMBL" id="BMAU01021129">
    <property type="protein sequence ID" value="GFX91395.1"/>
    <property type="molecule type" value="Genomic_DNA"/>
</dbReference>